<keyword evidence="11" id="KW-0406">Ion transport</keyword>
<evidence type="ECO:0000256" key="7">
    <source>
        <dbReference type="ARBA" id="ARBA00022729"/>
    </source>
</evidence>
<dbReference type="Proteomes" id="UP000694867">
    <property type="component" value="Unplaced"/>
</dbReference>
<dbReference type="InterPro" id="IPR009567">
    <property type="entry name" value="SARAF"/>
</dbReference>
<proteinExistence type="inferred from homology"/>
<feature type="region of interest" description="Disordered" evidence="14">
    <location>
        <begin position="76"/>
        <end position="130"/>
    </location>
</feature>
<comment type="similarity">
    <text evidence="2">Belongs to the SARAF family.</text>
</comment>
<evidence type="ECO:0000313" key="17">
    <source>
        <dbReference type="Proteomes" id="UP000694867"/>
    </source>
</evidence>
<evidence type="ECO:0000256" key="5">
    <source>
        <dbReference type="ARBA" id="ARBA00022568"/>
    </source>
</evidence>
<accession>A0AAJ6QMN3</accession>
<evidence type="ECO:0000256" key="13">
    <source>
        <dbReference type="ARBA" id="ARBA00031116"/>
    </source>
</evidence>
<evidence type="ECO:0000256" key="1">
    <source>
        <dbReference type="ARBA" id="ARBA00004115"/>
    </source>
</evidence>
<feature type="compositionally biased region" description="Polar residues" evidence="14">
    <location>
        <begin position="257"/>
        <end position="278"/>
    </location>
</feature>
<feature type="region of interest" description="Disordered" evidence="14">
    <location>
        <begin position="164"/>
        <end position="278"/>
    </location>
</feature>
<keyword evidence="7 16" id="KW-0732">Signal</keyword>
<feature type="region of interest" description="Disordered" evidence="14">
    <location>
        <begin position="24"/>
        <end position="56"/>
    </location>
</feature>
<dbReference type="Pfam" id="PF06682">
    <property type="entry name" value="SARAF"/>
    <property type="match status" value="1"/>
</dbReference>
<dbReference type="GO" id="GO:2001256">
    <property type="term" value="P:regulation of store-operated calcium entry"/>
    <property type="evidence" value="ECO:0007669"/>
    <property type="project" value="InterPro"/>
</dbReference>
<dbReference type="RefSeq" id="XP_003737830.2">
    <property type="nucleotide sequence ID" value="XM_003737782.2"/>
</dbReference>
<dbReference type="GO" id="GO:0006816">
    <property type="term" value="P:calcium ion transport"/>
    <property type="evidence" value="ECO:0007669"/>
    <property type="project" value="UniProtKB-KW"/>
</dbReference>
<dbReference type="AlphaFoldDB" id="A0AAJ6QMN3"/>
<feature type="region of interest" description="Disordered" evidence="14">
    <location>
        <begin position="298"/>
        <end position="361"/>
    </location>
</feature>
<sequence>MKLLPWLILPILVAESLQKAITEADSTSLGTSDVPEGSGGNSDPSSEEQTVTAADLPDFPLKVKKIISLSILPPDESAASSSAESSEEERKTIIGTPTVARENSVYPNPSDPALEILGENPGSTAEDSDLDKSLTMTSASVAYAPQLSAIFLANGKIQSDIEDTVTLSPPSRDSHDEGGQAPDQDMPLAKGKSEASPQEHRGTDTGDEPGDTISDGKNGRTITRSHHDSAETLRENLSASTAASAKEPDEPPATALSEISSLVPSQESSSILEHSTASPIEASTGAILIERSTTMQAIDSSPAEAAGSSSSPESASSVIPSSTTDHPPTSGASASPSSVVTDSSGTTEYPPKPGPRVENVDNSTRFVFQKGARTTCVSAQACSARRDQLQCIGEFCETLIKTVTCNRAGDSNASTETSFGRYTLPVQWTCGSSDFEPDFRISEAKVVCEGFKYPGDKWIVKNSCSLLFHLDRSNIPPLISVEVKEADAPKASVLAIVLTLLVVCGMTYLLIKVVILKRRHGLWIPSYCALPLKARMNFRREEHTDYDEEPVNVHFDLNEEQTSIGRHRNGSYGLQ</sequence>
<keyword evidence="4" id="KW-0813">Transport</keyword>
<evidence type="ECO:0000256" key="3">
    <source>
        <dbReference type="ARBA" id="ARBA00016584"/>
    </source>
</evidence>
<evidence type="ECO:0000256" key="6">
    <source>
        <dbReference type="ARBA" id="ARBA00022692"/>
    </source>
</evidence>
<keyword evidence="8" id="KW-0256">Endoplasmic reticulum</keyword>
<evidence type="ECO:0000256" key="8">
    <source>
        <dbReference type="ARBA" id="ARBA00022824"/>
    </source>
</evidence>
<keyword evidence="10 15" id="KW-1133">Transmembrane helix</keyword>
<keyword evidence="6 15" id="KW-0812">Transmembrane</keyword>
<evidence type="ECO:0000313" key="18">
    <source>
        <dbReference type="RefSeq" id="XP_003737830.2"/>
    </source>
</evidence>
<name>A0AAJ6QMN3_9ACAR</name>
<evidence type="ECO:0000256" key="2">
    <source>
        <dbReference type="ARBA" id="ARBA00006833"/>
    </source>
</evidence>
<dbReference type="KEGG" id="goe:100905164"/>
<organism evidence="17 18">
    <name type="scientific">Galendromus occidentalis</name>
    <name type="common">western predatory mite</name>
    <dbReference type="NCBI Taxonomy" id="34638"/>
    <lineage>
        <taxon>Eukaryota</taxon>
        <taxon>Metazoa</taxon>
        <taxon>Ecdysozoa</taxon>
        <taxon>Arthropoda</taxon>
        <taxon>Chelicerata</taxon>
        <taxon>Arachnida</taxon>
        <taxon>Acari</taxon>
        <taxon>Parasitiformes</taxon>
        <taxon>Mesostigmata</taxon>
        <taxon>Gamasina</taxon>
        <taxon>Phytoseioidea</taxon>
        <taxon>Phytoseiidae</taxon>
        <taxon>Typhlodrominae</taxon>
        <taxon>Galendromus</taxon>
    </lineage>
</organism>
<feature type="compositionally biased region" description="Polar residues" evidence="14">
    <location>
        <begin position="41"/>
        <end position="52"/>
    </location>
</feature>
<evidence type="ECO:0000256" key="15">
    <source>
        <dbReference type="SAM" id="Phobius"/>
    </source>
</evidence>
<reference evidence="18" key="1">
    <citation type="submission" date="2025-08" db="UniProtKB">
        <authorList>
            <consortium name="RefSeq"/>
        </authorList>
    </citation>
    <scope>IDENTIFICATION</scope>
</reference>
<evidence type="ECO:0000256" key="9">
    <source>
        <dbReference type="ARBA" id="ARBA00022837"/>
    </source>
</evidence>
<dbReference type="PANTHER" id="PTHR15929:SF0">
    <property type="entry name" value="STORE-OPERATED CALCIUM ENTRY-ASSOCIATED REGULATORY FACTOR"/>
    <property type="match status" value="1"/>
</dbReference>
<dbReference type="PANTHER" id="PTHR15929">
    <property type="entry name" value="STORE-OPERATED CALCIUM ENTRY-ASSOCIATED REGULATORY FACTOR"/>
    <property type="match status" value="1"/>
</dbReference>
<dbReference type="GeneID" id="100905164"/>
<keyword evidence="17" id="KW-1185">Reference proteome</keyword>
<feature type="compositionally biased region" description="Basic and acidic residues" evidence="14">
    <location>
        <begin position="225"/>
        <end position="234"/>
    </location>
</feature>
<evidence type="ECO:0000256" key="11">
    <source>
        <dbReference type="ARBA" id="ARBA00023065"/>
    </source>
</evidence>
<feature type="chain" id="PRO_5042570096" description="Store-operated calcium entry-associated regulatory factor" evidence="16">
    <location>
        <begin position="19"/>
        <end position="575"/>
    </location>
</feature>
<evidence type="ECO:0000256" key="10">
    <source>
        <dbReference type="ARBA" id="ARBA00022989"/>
    </source>
</evidence>
<comment type="subcellular location">
    <subcellularLocation>
        <location evidence="1">Endoplasmic reticulum membrane</location>
        <topology evidence="1">Single-pass type I membrane protein</topology>
    </subcellularLocation>
</comment>
<feature type="transmembrane region" description="Helical" evidence="15">
    <location>
        <begin position="491"/>
        <end position="511"/>
    </location>
</feature>
<evidence type="ECO:0000256" key="16">
    <source>
        <dbReference type="SAM" id="SignalP"/>
    </source>
</evidence>
<gene>
    <name evidence="18" type="primary">LOC100905164</name>
</gene>
<keyword evidence="12 15" id="KW-0472">Membrane</keyword>
<evidence type="ECO:0000256" key="12">
    <source>
        <dbReference type="ARBA" id="ARBA00023136"/>
    </source>
</evidence>
<evidence type="ECO:0000256" key="14">
    <source>
        <dbReference type="SAM" id="MobiDB-lite"/>
    </source>
</evidence>
<evidence type="ECO:0000256" key="4">
    <source>
        <dbReference type="ARBA" id="ARBA00022448"/>
    </source>
</evidence>
<keyword evidence="9" id="KW-0106">Calcium</keyword>
<dbReference type="GO" id="GO:0005789">
    <property type="term" value="C:endoplasmic reticulum membrane"/>
    <property type="evidence" value="ECO:0007669"/>
    <property type="project" value="UniProtKB-SubCell"/>
</dbReference>
<feature type="compositionally biased region" description="Low complexity" evidence="14">
    <location>
        <begin position="300"/>
        <end position="347"/>
    </location>
</feature>
<feature type="compositionally biased region" description="Basic and acidic residues" evidence="14">
    <location>
        <begin position="191"/>
        <end position="204"/>
    </location>
</feature>
<keyword evidence="5" id="KW-0109">Calcium transport</keyword>
<feature type="signal peptide" evidence="16">
    <location>
        <begin position="1"/>
        <end position="18"/>
    </location>
</feature>
<protein>
    <recommendedName>
        <fullName evidence="3">Store-operated calcium entry-associated regulatory factor</fullName>
    </recommendedName>
    <alternativeName>
        <fullName evidence="13">Transmembrane protein 66</fullName>
    </alternativeName>
</protein>